<keyword evidence="5" id="KW-0472">Membrane</keyword>
<feature type="binding site" evidence="3">
    <location>
        <position position="277"/>
    </location>
    <ligand>
        <name>ATP</name>
        <dbReference type="ChEBI" id="CHEBI:30616"/>
    </ligand>
</feature>
<dbReference type="InterPro" id="IPR025659">
    <property type="entry name" value="Tubby-like_C"/>
</dbReference>
<sequence length="357" mass="39740">MEGGIAGETERGDATQPPQPVLGQGTEARFGHTIAAGTSKPYAPWWLTTKALTTLCKVKASLRFTIQRTKSFRATGNSLDLRLFLNTPGPKTGGHLQCHIYRKHEPNMLYSRKRKKSKTSNYAISIARTRQGTTLERSTLQLLNTLSPHHFAIPQLRSNFVRTEFLVYDKGDRPPFGPGILAGATVLAAVVIALALLTARSRHHRRRLSTTFRSMRGTKQLAKLVSRTSSSKAVTLFSYKDLERATKDFSPTQMLGHGGHGTVYKGKLPDGRDVAVKRINHISSHGVEQACRNPVVRCMIQRMAELAFRCLAHEKDARPSMAEVFDEVERIRHSCLSPGDHSPIRDIKIDESLLTPR</sequence>
<evidence type="ECO:0000313" key="6">
    <source>
        <dbReference type="EMBL" id="EFJ12415.1"/>
    </source>
</evidence>
<keyword evidence="1 3" id="KW-0547">Nucleotide-binding</keyword>
<keyword evidence="5" id="KW-1133">Transmembrane helix</keyword>
<feature type="transmembrane region" description="Helical" evidence="5">
    <location>
        <begin position="176"/>
        <end position="197"/>
    </location>
</feature>
<dbReference type="GO" id="GO:0005524">
    <property type="term" value="F:ATP binding"/>
    <property type="evidence" value="ECO:0007669"/>
    <property type="project" value="UniProtKB-UniRule"/>
</dbReference>
<evidence type="ECO:0000256" key="5">
    <source>
        <dbReference type="SAM" id="Phobius"/>
    </source>
</evidence>
<keyword evidence="2 3" id="KW-0067">ATP-binding</keyword>
<dbReference type="Gene3D" id="3.20.90.10">
    <property type="entry name" value="Tubby Protein, Chain A"/>
    <property type="match status" value="1"/>
</dbReference>
<dbReference type="KEGG" id="smo:SELMODRAFT_446625"/>
<dbReference type="Gramene" id="EFJ12415">
    <property type="protein sequence ID" value="EFJ12415"/>
    <property type="gene ID" value="SELMODRAFT_446625"/>
</dbReference>
<evidence type="ECO:0000256" key="4">
    <source>
        <dbReference type="SAM" id="MobiDB-lite"/>
    </source>
</evidence>
<dbReference type="HOGENOM" id="CLU_777074_0_0_1"/>
<dbReference type="AlphaFoldDB" id="D8ST32"/>
<dbReference type="PANTHER" id="PTHR46008:SF2">
    <property type="entry name" value="LEAF RUST 10 DISEASE-RESISTANCE LOCUS RECEPTOR-LIKE PROTEIN KINASE-LIKE 1.4"/>
    <property type="match status" value="1"/>
</dbReference>
<dbReference type="EMBL" id="GL377639">
    <property type="protein sequence ID" value="EFJ12415.1"/>
    <property type="molecule type" value="Genomic_DNA"/>
</dbReference>
<dbReference type="InParanoid" id="D8ST32"/>
<dbReference type="SUPFAM" id="SSF54518">
    <property type="entry name" value="Tubby C-terminal domain-like"/>
    <property type="match status" value="1"/>
</dbReference>
<dbReference type="PANTHER" id="PTHR46008">
    <property type="entry name" value="LEAF RUST 10 DISEASE-RESISTANCE LOCUS RECEPTOR-LIKE PROTEIN KINASE-LIKE 1.4"/>
    <property type="match status" value="1"/>
</dbReference>
<keyword evidence="7" id="KW-1185">Reference proteome</keyword>
<gene>
    <name evidence="6" type="ORF">SELMODRAFT_446625</name>
</gene>
<organism evidence="7">
    <name type="scientific">Selaginella moellendorffii</name>
    <name type="common">Spikemoss</name>
    <dbReference type="NCBI Taxonomy" id="88036"/>
    <lineage>
        <taxon>Eukaryota</taxon>
        <taxon>Viridiplantae</taxon>
        <taxon>Streptophyta</taxon>
        <taxon>Embryophyta</taxon>
        <taxon>Tracheophyta</taxon>
        <taxon>Lycopodiopsida</taxon>
        <taxon>Selaginellales</taxon>
        <taxon>Selaginellaceae</taxon>
        <taxon>Selaginella</taxon>
    </lineage>
</organism>
<proteinExistence type="predicted"/>
<dbReference type="InterPro" id="IPR017441">
    <property type="entry name" value="Protein_kinase_ATP_BS"/>
</dbReference>
<name>D8ST32_SELML</name>
<dbReference type="Proteomes" id="UP000001514">
    <property type="component" value="Unassembled WGS sequence"/>
</dbReference>
<dbReference type="InterPro" id="IPR011009">
    <property type="entry name" value="Kinase-like_dom_sf"/>
</dbReference>
<evidence type="ECO:0000256" key="3">
    <source>
        <dbReference type="PROSITE-ProRule" id="PRU10141"/>
    </source>
</evidence>
<dbReference type="PROSITE" id="PS00107">
    <property type="entry name" value="PROTEIN_KINASE_ATP"/>
    <property type="match status" value="1"/>
</dbReference>
<protein>
    <submittedName>
        <fullName evidence="6">Uncharacterized protein</fullName>
    </submittedName>
</protein>
<dbReference type="Gene3D" id="3.30.200.20">
    <property type="entry name" value="Phosphorylase Kinase, domain 1"/>
    <property type="match status" value="1"/>
</dbReference>
<evidence type="ECO:0000256" key="1">
    <source>
        <dbReference type="ARBA" id="ARBA00022741"/>
    </source>
</evidence>
<reference evidence="6 7" key="1">
    <citation type="journal article" date="2011" name="Science">
        <title>The Selaginella genome identifies genetic changes associated with the evolution of vascular plants.</title>
        <authorList>
            <person name="Banks J.A."/>
            <person name="Nishiyama T."/>
            <person name="Hasebe M."/>
            <person name="Bowman J.L."/>
            <person name="Gribskov M."/>
            <person name="dePamphilis C."/>
            <person name="Albert V.A."/>
            <person name="Aono N."/>
            <person name="Aoyama T."/>
            <person name="Ambrose B.A."/>
            <person name="Ashton N.W."/>
            <person name="Axtell M.J."/>
            <person name="Barker E."/>
            <person name="Barker M.S."/>
            <person name="Bennetzen J.L."/>
            <person name="Bonawitz N.D."/>
            <person name="Chapple C."/>
            <person name="Cheng C."/>
            <person name="Correa L.G."/>
            <person name="Dacre M."/>
            <person name="DeBarry J."/>
            <person name="Dreyer I."/>
            <person name="Elias M."/>
            <person name="Engstrom E.M."/>
            <person name="Estelle M."/>
            <person name="Feng L."/>
            <person name="Finet C."/>
            <person name="Floyd S.K."/>
            <person name="Frommer W.B."/>
            <person name="Fujita T."/>
            <person name="Gramzow L."/>
            <person name="Gutensohn M."/>
            <person name="Harholt J."/>
            <person name="Hattori M."/>
            <person name="Heyl A."/>
            <person name="Hirai T."/>
            <person name="Hiwatashi Y."/>
            <person name="Ishikawa M."/>
            <person name="Iwata M."/>
            <person name="Karol K.G."/>
            <person name="Koehler B."/>
            <person name="Kolukisaoglu U."/>
            <person name="Kubo M."/>
            <person name="Kurata T."/>
            <person name="Lalonde S."/>
            <person name="Li K."/>
            <person name="Li Y."/>
            <person name="Litt A."/>
            <person name="Lyons E."/>
            <person name="Manning G."/>
            <person name="Maruyama T."/>
            <person name="Michael T.P."/>
            <person name="Mikami K."/>
            <person name="Miyazaki S."/>
            <person name="Morinaga S."/>
            <person name="Murata T."/>
            <person name="Mueller-Roeber B."/>
            <person name="Nelson D.R."/>
            <person name="Obara M."/>
            <person name="Oguri Y."/>
            <person name="Olmstead R.G."/>
            <person name="Onodera N."/>
            <person name="Petersen B.L."/>
            <person name="Pils B."/>
            <person name="Prigge M."/>
            <person name="Rensing S.A."/>
            <person name="Riano-Pachon D.M."/>
            <person name="Roberts A.W."/>
            <person name="Sato Y."/>
            <person name="Scheller H.V."/>
            <person name="Schulz B."/>
            <person name="Schulz C."/>
            <person name="Shakirov E.V."/>
            <person name="Shibagaki N."/>
            <person name="Shinohara N."/>
            <person name="Shippen D.E."/>
            <person name="Soerensen I."/>
            <person name="Sotooka R."/>
            <person name="Sugimoto N."/>
            <person name="Sugita M."/>
            <person name="Sumikawa N."/>
            <person name="Tanurdzic M."/>
            <person name="Theissen G."/>
            <person name="Ulvskov P."/>
            <person name="Wakazuki S."/>
            <person name="Weng J.K."/>
            <person name="Willats W.W."/>
            <person name="Wipf D."/>
            <person name="Wolf P.G."/>
            <person name="Yang L."/>
            <person name="Zimmer A.D."/>
            <person name="Zhu Q."/>
            <person name="Mitros T."/>
            <person name="Hellsten U."/>
            <person name="Loque D."/>
            <person name="Otillar R."/>
            <person name="Salamov A."/>
            <person name="Schmutz J."/>
            <person name="Shapiro H."/>
            <person name="Lindquist E."/>
            <person name="Lucas S."/>
            <person name="Rokhsar D."/>
            <person name="Grigoriev I.V."/>
        </authorList>
    </citation>
    <scope>NUCLEOTIDE SEQUENCE [LARGE SCALE GENOMIC DNA]</scope>
</reference>
<keyword evidence="5" id="KW-0812">Transmembrane</keyword>
<accession>D8ST32</accession>
<evidence type="ECO:0000313" key="7">
    <source>
        <dbReference type="Proteomes" id="UP000001514"/>
    </source>
</evidence>
<feature type="region of interest" description="Disordered" evidence="4">
    <location>
        <begin position="1"/>
        <end position="25"/>
    </location>
</feature>
<dbReference type="SUPFAM" id="SSF56112">
    <property type="entry name" value="Protein kinase-like (PK-like)"/>
    <property type="match status" value="1"/>
</dbReference>
<evidence type="ECO:0000256" key="2">
    <source>
        <dbReference type="ARBA" id="ARBA00022840"/>
    </source>
</evidence>